<dbReference type="AlphaFoldDB" id="T0YL83"/>
<keyword evidence="1" id="KW-1133">Transmembrane helix</keyword>
<accession>T0YL83</accession>
<keyword evidence="1" id="KW-0812">Transmembrane</keyword>
<sequence>MLLQKTLIAVEGLGRQLDPDLDLWKTAKPLLEKWMKKEISPLTILKKGADNWPALAWALQNWIDQAPSRLNHPDQARSHTPADPSASRSRTGAIRLGIAALTLLAGFAWVRLGLAPPFVGPLLLALGGVLLAVLWWQA</sequence>
<feature type="transmembrane region" description="Helical" evidence="1">
    <location>
        <begin position="93"/>
        <end position="112"/>
    </location>
</feature>
<evidence type="ECO:0000256" key="1">
    <source>
        <dbReference type="SAM" id="Phobius"/>
    </source>
</evidence>
<protein>
    <submittedName>
        <fullName evidence="2">Ubiquinone biosynthesis protein UbiB</fullName>
    </submittedName>
</protein>
<keyword evidence="1" id="KW-0472">Membrane</keyword>
<organism evidence="2">
    <name type="scientific">mine drainage metagenome</name>
    <dbReference type="NCBI Taxonomy" id="410659"/>
    <lineage>
        <taxon>unclassified sequences</taxon>
        <taxon>metagenomes</taxon>
        <taxon>ecological metagenomes</taxon>
    </lineage>
</organism>
<feature type="transmembrane region" description="Helical" evidence="1">
    <location>
        <begin position="118"/>
        <end position="136"/>
    </location>
</feature>
<gene>
    <name evidence="2" type="ORF">B2A_12235</name>
</gene>
<dbReference type="EMBL" id="AUZZ01008825">
    <property type="protein sequence ID" value="EQD36201.1"/>
    <property type="molecule type" value="Genomic_DNA"/>
</dbReference>
<proteinExistence type="predicted"/>
<evidence type="ECO:0000313" key="2">
    <source>
        <dbReference type="EMBL" id="EQD36201.1"/>
    </source>
</evidence>
<reference evidence="2" key="2">
    <citation type="journal article" date="2014" name="ISME J.">
        <title>Microbial stratification in low pH oxic and suboxic macroscopic growths along an acid mine drainage.</title>
        <authorList>
            <person name="Mendez-Garcia C."/>
            <person name="Mesa V."/>
            <person name="Sprenger R.R."/>
            <person name="Richter M."/>
            <person name="Diez M.S."/>
            <person name="Solano J."/>
            <person name="Bargiela R."/>
            <person name="Golyshina O.V."/>
            <person name="Manteca A."/>
            <person name="Ramos J.L."/>
            <person name="Gallego J.R."/>
            <person name="Llorente I."/>
            <person name="Martins Dos Santos V.A."/>
            <person name="Jensen O.N."/>
            <person name="Pelaez A.I."/>
            <person name="Sanchez J."/>
            <person name="Ferrer M."/>
        </authorList>
    </citation>
    <scope>NUCLEOTIDE SEQUENCE</scope>
</reference>
<reference evidence="2" key="1">
    <citation type="submission" date="2013-08" db="EMBL/GenBank/DDBJ databases">
        <authorList>
            <person name="Mendez C."/>
            <person name="Richter M."/>
            <person name="Ferrer M."/>
            <person name="Sanchez J."/>
        </authorList>
    </citation>
    <scope>NUCLEOTIDE SEQUENCE</scope>
</reference>
<name>T0YL83_9ZZZZ</name>
<comment type="caution">
    <text evidence="2">The sequence shown here is derived from an EMBL/GenBank/DDBJ whole genome shotgun (WGS) entry which is preliminary data.</text>
</comment>
<keyword evidence="2" id="KW-0830">Ubiquinone</keyword>